<feature type="domain" description="Thioredoxin" evidence="12">
    <location>
        <begin position="44"/>
        <end position="212"/>
    </location>
</feature>
<dbReference type="InterPro" id="IPR036249">
    <property type="entry name" value="Thioredoxin-like_sf"/>
</dbReference>
<evidence type="ECO:0000313" key="13">
    <source>
        <dbReference type="EMBL" id="MCV9934294.1"/>
    </source>
</evidence>
<keyword evidence="7" id="KW-0676">Redox-active center</keyword>
<keyword evidence="5" id="KW-0560">Oxidoreductase</keyword>
<dbReference type="CDD" id="cd02970">
    <property type="entry name" value="PRX_like2"/>
    <property type="match status" value="1"/>
</dbReference>
<evidence type="ECO:0000313" key="14">
    <source>
        <dbReference type="Proteomes" id="UP001151133"/>
    </source>
</evidence>
<evidence type="ECO:0000256" key="7">
    <source>
        <dbReference type="ARBA" id="ARBA00023284"/>
    </source>
</evidence>
<evidence type="ECO:0000256" key="3">
    <source>
        <dbReference type="ARBA" id="ARBA00022559"/>
    </source>
</evidence>
<comment type="catalytic activity">
    <reaction evidence="11">
        <text>a hydroperoxide + [thioredoxin]-dithiol = an alcohol + [thioredoxin]-disulfide + H2O</text>
        <dbReference type="Rhea" id="RHEA:62620"/>
        <dbReference type="Rhea" id="RHEA-COMP:10698"/>
        <dbReference type="Rhea" id="RHEA-COMP:10700"/>
        <dbReference type="ChEBI" id="CHEBI:15377"/>
        <dbReference type="ChEBI" id="CHEBI:29950"/>
        <dbReference type="ChEBI" id="CHEBI:30879"/>
        <dbReference type="ChEBI" id="CHEBI:35924"/>
        <dbReference type="ChEBI" id="CHEBI:50058"/>
        <dbReference type="EC" id="1.11.1.24"/>
    </reaction>
</comment>
<dbReference type="GO" id="GO:0005737">
    <property type="term" value="C:cytoplasm"/>
    <property type="evidence" value="ECO:0007669"/>
    <property type="project" value="TreeGrafter"/>
</dbReference>
<dbReference type="AlphaFoldDB" id="A0A9X3C9X7"/>
<comment type="function">
    <text evidence="1">Thiol-specific peroxidase that catalyzes the reduction of hydrogen peroxide and organic hydroperoxides to water and alcohols, respectively. Plays a role in cell protection against oxidative stress by detoxifying peroxides and as sensor of hydrogen peroxide-mediated signaling events.</text>
</comment>
<reference evidence="13" key="1">
    <citation type="submission" date="2022-10" db="EMBL/GenBank/DDBJ databases">
        <title>Two novel species of Flavobacterium.</title>
        <authorList>
            <person name="Liu Q."/>
            <person name="Xin Y.-H."/>
        </authorList>
    </citation>
    <scope>NUCLEOTIDE SEQUENCE</scope>
    <source>
        <strain evidence="13">LS1R47</strain>
    </source>
</reference>
<dbReference type="InterPro" id="IPR050924">
    <property type="entry name" value="Peroxiredoxin_BCP/PrxQ"/>
</dbReference>
<keyword evidence="4" id="KW-0049">Antioxidant</keyword>
<dbReference type="GO" id="GO:0008379">
    <property type="term" value="F:thioredoxin peroxidase activity"/>
    <property type="evidence" value="ECO:0007669"/>
    <property type="project" value="TreeGrafter"/>
</dbReference>
<accession>A0A9X3C9X7</accession>
<dbReference type="EC" id="1.11.1.24" evidence="2"/>
<name>A0A9X3C9X7_9FLAO</name>
<dbReference type="PANTHER" id="PTHR42801">
    <property type="entry name" value="THIOREDOXIN-DEPENDENT PEROXIDE REDUCTASE"/>
    <property type="match status" value="1"/>
</dbReference>
<gene>
    <name evidence="13" type="ORF">OIU80_18605</name>
</gene>
<organism evidence="13 14">
    <name type="scientific">Flavobacterium frigoritolerans</name>
    <dbReference type="NCBI Taxonomy" id="2987686"/>
    <lineage>
        <taxon>Bacteria</taxon>
        <taxon>Pseudomonadati</taxon>
        <taxon>Bacteroidota</taxon>
        <taxon>Flavobacteriia</taxon>
        <taxon>Flavobacteriales</taxon>
        <taxon>Flavobacteriaceae</taxon>
        <taxon>Flavobacterium</taxon>
    </lineage>
</organism>
<evidence type="ECO:0000259" key="12">
    <source>
        <dbReference type="PROSITE" id="PS51352"/>
    </source>
</evidence>
<evidence type="ECO:0000256" key="9">
    <source>
        <dbReference type="ARBA" id="ARBA00038489"/>
    </source>
</evidence>
<dbReference type="SUPFAM" id="SSF52833">
    <property type="entry name" value="Thioredoxin-like"/>
    <property type="match status" value="1"/>
</dbReference>
<dbReference type="Gene3D" id="3.40.30.10">
    <property type="entry name" value="Glutaredoxin"/>
    <property type="match status" value="1"/>
</dbReference>
<dbReference type="EMBL" id="JAOZEV010000019">
    <property type="protein sequence ID" value="MCV9934294.1"/>
    <property type="molecule type" value="Genomic_DNA"/>
</dbReference>
<keyword evidence="3" id="KW-0575">Peroxidase</keyword>
<protein>
    <recommendedName>
        <fullName evidence="2">thioredoxin-dependent peroxiredoxin</fullName>
        <ecNumber evidence="2">1.11.1.24</ecNumber>
    </recommendedName>
    <alternativeName>
        <fullName evidence="8">Thioredoxin peroxidase</fullName>
    </alternativeName>
    <alternativeName>
        <fullName evidence="10">Thioredoxin-dependent peroxiredoxin Bcp</fullName>
    </alternativeName>
</protein>
<dbReference type="InterPro" id="IPR013766">
    <property type="entry name" value="Thioredoxin_domain"/>
</dbReference>
<comment type="similarity">
    <text evidence="9">Belongs to the peroxiredoxin family. BCP/PrxQ subfamily.</text>
</comment>
<evidence type="ECO:0000256" key="8">
    <source>
        <dbReference type="ARBA" id="ARBA00032824"/>
    </source>
</evidence>
<dbReference type="PANTHER" id="PTHR42801:SF7">
    <property type="entry name" value="SLL1159 PROTEIN"/>
    <property type="match status" value="1"/>
</dbReference>
<evidence type="ECO:0000256" key="11">
    <source>
        <dbReference type="ARBA" id="ARBA00049091"/>
    </source>
</evidence>
<keyword evidence="14" id="KW-1185">Reference proteome</keyword>
<evidence type="ECO:0000256" key="2">
    <source>
        <dbReference type="ARBA" id="ARBA00013017"/>
    </source>
</evidence>
<evidence type="ECO:0000256" key="4">
    <source>
        <dbReference type="ARBA" id="ARBA00022862"/>
    </source>
</evidence>
<comment type="caution">
    <text evidence="13">The sequence shown here is derived from an EMBL/GenBank/DDBJ whole genome shotgun (WGS) entry which is preliminary data.</text>
</comment>
<dbReference type="Pfam" id="PF00578">
    <property type="entry name" value="AhpC-TSA"/>
    <property type="match status" value="1"/>
</dbReference>
<dbReference type="PROSITE" id="PS51352">
    <property type="entry name" value="THIOREDOXIN_2"/>
    <property type="match status" value="1"/>
</dbReference>
<dbReference type="Proteomes" id="UP001151133">
    <property type="component" value="Unassembled WGS sequence"/>
</dbReference>
<proteinExistence type="inferred from homology"/>
<dbReference type="GO" id="GO:0034599">
    <property type="term" value="P:cellular response to oxidative stress"/>
    <property type="evidence" value="ECO:0007669"/>
    <property type="project" value="TreeGrafter"/>
</dbReference>
<evidence type="ECO:0000256" key="10">
    <source>
        <dbReference type="ARBA" id="ARBA00042639"/>
    </source>
</evidence>
<evidence type="ECO:0000256" key="6">
    <source>
        <dbReference type="ARBA" id="ARBA00023157"/>
    </source>
</evidence>
<dbReference type="InterPro" id="IPR000866">
    <property type="entry name" value="AhpC/TSA"/>
</dbReference>
<dbReference type="GO" id="GO:0045454">
    <property type="term" value="P:cell redox homeostasis"/>
    <property type="evidence" value="ECO:0007669"/>
    <property type="project" value="TreeGrafter"/>
</dbReference>
<dbReference type="RefSeq" id="WP_264288477.1">
    <property type="nucleotide sequence ID" value="NZ_JAOZEV010000019.1"/>
</dbReference>
<keyword evidence="6" id="KW-1015">Disulfide bond</keyword>
<evidence type="ECO:0000256" key="1">
    <source>
        <dbReference type="ARBA" id="ARBA00003330"/>
    </source>
</evidence>
<evidence type="ECO:0000256" key="5">
    <source>
        <dbReference type="ARBA" id="ARBA00023002"/>
    </source>
</evidence>
<sequence>MNSLAKQIENLNNELSKQVPQEVFEIFEKSINDLKTQNIENESIKIGDIVTPFTLLNTQNQLIHSEDILKKGKTILAFYRGSWCPYCNLELRELQNNIAKITDKNATLLAISPQSPDHSKALTENHELTFEVLTDKNNRLAKQLGISFKLQEFALPTYQAIGINLEEFNQNDENTLPIPAVFVIDTNGAVVYKFIDTDYRNRLDIDELIQSL</sequence>